<dbReference type="AlphaFoldDB" id="A0A163XRA2"/>
<reference evidence="4" key="1">
    <citation type="submission" date="2016-04" db="EMBL/GenBank/DDBJ databases">
        <authorList>
            <person name="Strapagiel D."/>
            <person name="Borowka P."/>
            <person name="Marciniak B."/>
            <person name="Bakula Z."/>
            <person name="Van Ingen J."/>
            <person name="Safianowska A."/>
            <person name="Dziadek J."/>
            <person name="Jagielski T."/>
        </authorList>
    </citation>
    <scope>NUCLEOTIDE SEQUENCE [LARGE SCALE GENOMIC DNA]</scope>
    <source>
        <strain evidence="4">1010001458</strain>
    </source>
</reference>
<keyword evidence="4" id="KW-1185">Reference proteome</keyword>
<evidence type="ECO:0000313" key="4">
    <source>
        <dbReference type="Proteomes" id="UP000077342"/>
    </source>
</evidence>
<dbReference type="Proteomes" id="UP000077342">
    <property type="component" value="Unassembled WGS sequence"/>
</dbReference>
<comment type="caution">
    <text evidence="3">The sequence shown here is derived from an EMBL/GenBank/DDBJ whole genome shotgun (WGS) entry which is preliminary data.</text>
</comment>
<dbReference type="PANTHER" id="PTHR43899">
    <property type="entry name" value="RH59310P"/>
    <property type="match status" value="1"/>
</dbReference>
<dbReference type="PANTHER" id="PTHR43899:SF13">
    <property type="entry name" value="RH59310P"/>
    <property type="match status" value="1"/>
</dbReference>
<evidence type="ECO:0000256" key="1">
    <source>
        <dbReference type="ARBA" id="ARBA00006484"/>
    </source>
</evidence>
<protein>
    <recommendedName>
        <fullName evidence="5">Short-chain dehydrogenase</fullName>
    </recommendedName>
</protein>
<dbReference type="InterPro" id="IPR051019">
    <property type="entry name" value="VLCFA-Steroid_DH"/>
</dbReference>
<name>A0A163XRA2_9MYCO</name>
<proteinExistence type="inferred from homology"/>
<dbReference type="Pfam" id="PF00106">
    <property type="entry name" value="adh_short"/>
    <property type="match status" value="1"/>
</dbReference>
<keyword evidence="2" id="KW-0560">Oxidoreductase</keyword>
<dbReference type="PRINTS" id="PR00081">
    <property type="entry name" value="GDHRDH"/>
</dbReference>
<dbReference type="GO" id="GO:0016491">
    <property type="term" value="F:oxidoreductase activity"/>
    <property type="evidence" value="ECO:0007669"/>
    <property type="project" value="UniProtKB-KW"/>
</dbReference>
<evidence type="ECO:0000313" key="3">
    <source>
        <dbReference type="EMBL" id="KZS59664.1"/>
    </source>
</evidence>
<accession>A0A163XRA2</accession>
<dbReference type="Gene3D" id="3.40.50.720">
    <property type="entry name" value="NAD(P)-binding Rossmann-like Domain"/>
    <property type="match status" value="1"/>
</dbReference>
<dbReference type="SUPFAM" id="SSF51735">
    <property type="entry name" value="NAD(P)-binding Rossmann-fold domains"/>
    <property type="match status" value="1"/>
</dbReference>
<evidence type="ECO:0008006" key="5">
    <source>
        <dbReference type="Google" id="ProtNLM"/>
    </source>
</evidence>
<dbReference type="EMBL" id="LWCI01000136">
    <property type="protein sequence ID" value="KZS59664.1"/>
    <property type="molecule type" value="Genomic_DNA"/>
</dbReference>
<dbReference type="InterPro" id="IPR036291">
    <property type="entry name" value="NAD(P)-bd_dom_sf"/>
</dbReference>
<sequence length="276" mass="29586">MGSESDGFNRRYGSWALIAGASVGLGAAFAAELAQRGLNLVLIARRPGPLQSRATELEGRYGVSVKTISMDLAAPDMMEAIIGETNQLDIGLLVYDTAYMLIGSFLGHSVESHLRAIDVNCRGPLLLAHHFGQQMSARRRGGIILMTSLSGMQGAPWLASYGATKAFNIVLAEGLWYELKPHGVDVMACCAGAIETPNYTSSNPASLGFFAPKPLTVDKVAHDAIAALGSSPLLIPGGVYRASQTLLERFASRKRRIKIMGNSTEKMYGDRRVTLN</sequence>
<comment type="similarity">
    <text evidence="1">Belongs to the short-chain dehydrogenases/reductases (SDR) family.</text>
</comment>
<evidence type="ECO:0000256" key="2">
    <source>
        <dbReference type="ARBA" id="ARBA00023002"/>
    </source>
</evidence>
<dbReference type="InterPro" id="IPR002347">
    <property type="entry name" value="SDR_fam"/>
</dbReference>
<gene>
    <name evidence="3" type="ORF">A4G28_03450</name>
</gene>
<dbReference type="RefSeq" id="WP_075512260.1">
    <property type="nucleotide sequence ID" value="NZ_CP089224.1"/>
</dbReference>
<dbReference type="PIRSF" id="PIRSF000126">
    <property type="entry name" value="11-beta-HSD1"/>
    <property type="match status" value="1"/>
</dbReference>
<organism evidence="3 4">
    <name type="scientific">Mycobacterium ostraviense</name>
    <dbReference type="NCBI Taxonomy" id="2738409"/>
    <lineage>
        <taxon>Bacteria</taxon>
        <taxon>Bacillati</taxon>
        <taxon>Actinomycetota</taxon>
        <taxon>Actinomycetes</taxon>
        <taxon>Mycobacteriales</taxon>
        <taxon>Mycobacteriaceae</taxon>
        <taxon>Mycobacterium</taxon>
    </lineage>
</organism>